<proteinExistence type="predicted"/>
<dbReference type="SMART" id="SM00642">
    <property type="entry name" value="Aamy"/>
    <property type="match status" value="1"/>
</dbReference>
<evidence type="ECO:0000313" key="3">
    <source>
        <dbReference type="Proteomes" id="UP000658754"/>
    </source>
</evidence>
<dbReference type="InterPro" id="IPR044077">
    <property type="entry name" value="Amylosucrase"/>
</dbReference>
<protein>
    <submittedName>
        <fullName evidence="2">Amylosucrase</fullName>
    </submittedName>
</protein>
<dbReference type="Gene3D" id="1.10.1740.10">
    <property type="match status" value="1"/>
</dbReference>
<reference evidence="3" key="1">
    <citation type="journal article" date="2019" name="Int. J. Syst. Evol. Microbiol.">
        <title>The Global Catalogue of Microorganisms (GCM) 10K type strain sequencing project: providing services to taxonomists for standard genome sequencing and annotation.</title>
        <authorList>
            <consortium name="The Broad Institute Genomics Platform"/>
            <consortium name="The Broad Institute Genome Sequencing Center for Infectious Disease"/>
            <person name="Wu L."/>
            <person name="Ma J."/>
        </authorList>
    </citation>
    <scope>NUCLEOTIDE SEQUENCE [LARGE SCALE GENOMIC DNA]</scope>
    <source>
        <strain evidence="3">CGMCC 1.3601</strain>
    </source>
</reference>
<dbReference type="InterPro" id="IPR045857">
    <property type="entry name" value="O16G_dom_2"/>
</dbReference>
<dbReference type="Pfam" id="PF00128">
    <property type="entry name" value="Alpha-amylase"/>
    <property type="match status" value="1"/>
</dbReference>
<dbReference type="InterPro" id="IPR006047">
    <property type="entry name" value="GH13_cat_dom"/>
</dbReference>
<organism evidence="2 3">
    <name type="scientific">Pseudarthrobacter scleromae</name>
    <dbReference type="NCBI Taxonomy" id="158897"/>
    <lineage>
        <taxon>Bacteria</taxon>
        <taxon>Bacillati</taxon>
        <taxon>Actinomycetota</taxon>
        <taxon>Actinomycetes</taxon>
        <taxon>Micrococcales</taxon>
        <taxon>Micrococcaceae</taxon>
        <taxon>Pseudarthrobacter</taxon>
    </lineage>
</organism>
<comment type="caution">
    <text evidence="2">The sequence shown here is derived from an EMBL/GenBank/DDBJ whole genome shotgun (WGS) entry which is preliminary data.</text>
</comment>
<dbReference type="Proteomes" id="UP000658754">
    <property type="component" value="Unassembled WGS sequence"/>
</dbReference>
<evidence type="ECO:0000259" key="1">
    <source>
        <dbReference type="SMART" id="SM00642"/>
    </source>
</evidence>
<dbReference type="EMBL" id="BMKV01000005">
    <property type="protein sequence ID" value="GGI89089.1"/>
    <property type="molecule type" value="Genomic_DNA"/>
</dbReference>
<dbReference type="CDD" id="cd11324">
    <property type="entry name" value="AmyAc_Amylosucrase"/>
    <property type="match status" value="1"/>
</dbReference>
<name>A0ABQ2CHA3_9MICC</name>
<dbReference type="PANTHER" id="PTHR10357">
    <property type="entry name" value="ALPHA-AMYLASE FAMILY MEMBER"/>
    <property type="match status" value="1"/>
</dbReference>
<feature type="domain" description="Glycosyl hydrolase family 13 catalytic" evidence="1">
    <location>
        <begin position="107"/>
        <end position="548"/>
    </location>
</feature>
<dbReference type="Gene3D" id="3.90.400.10">
    <property type="entry name" value="Oligo-1,6-glucosidase, Domain 2"/>
    <property type="match status" value="1"/>
</dbReference>
<sequence length="641" mass="72220">MGMQESVRVDETALEHVLDALSRERSIGLRPDPAFDRRLEQHFPDLYRLFRSLYESRQDWLDQLIALVVESARSWQERPADLKALDARREADSGWFLSNTMLGGVCYVDRYADNLDGLRKHIPYFKELGLTYLHLMPLFLAPEPHSDGGYAVSSYRQVNPKLGTMDQLRDLAAEFRGHGISLVVDFIFNHTSDEHEWARRAAAGDPKYSDYYWMYPDRAMPDAFEQNVREIFPENHPGSFVHLEDGRWVWATFHTYQWDLNYSNPDVFRAMAGEMLFLANQGVDILRMDAVAFIWKQLGTPCENLPEAHILLQAFNAVCRLAAPSLLFKSEAIVHPDEVALYIDPAECQLSYNPLQMALIWESLATRDVSLLAQALERRHNIPAGTSWVNYVRSHDDIGWTFADEDAAELGINGFDHRRFLNSFYVNRFPGSFARGVPFQDNPKTGDCRISGTTASLCGMEVDPAEAVERILLAHSVAFSTGGVPLLYLGDEVGQLNDYGYAKEEGHDADSRWVHRPHYPEEQYARRHDVSTPEGAVYAGLKRMIEVRGAAPELAGTTLLDFDTHNRGVLAYQRPASAADGGETRILVLANFSDEPQSLPAETFSGFSGAAVDLLSEAALQLGEGVTLLPRQYAWLRVTPV</sequence>
<dbReference type="InterPro" id="IPR017853">
    <property type="entry name" value="GH"/>
</dbReference>
<dbReference type="SUPFAM" id="SSF51445">
    <property type="entry name" value="(Trans)glycosidases"/>
    <property type="match status" value="1"/>
</dbReference>
<evidence type="ECO:0000313" key="2">
    <source>
        <dbReference type="EMBL" id="GGI89089.1"/>
    </source>
</evidence>
<dbReference type="Gene3D" id="2.60.40.1180">
    <property type="entry name" value="Golgi alpha-mannosidase II"/>
    <property type="match status" value="1"/>
</dbReference>
<accession>A0ABQ2CHA3</accession>
<dbReference type="InterPro" id="IPR013780">
    <property type="entry name" value="Glyco_hydro_b"/>
</dbReference>
<dbReference type="SUPFAM" id="SSF51011">
    <property type="entry name" value="Glycosyl hydrolase domain"/>
    <property type="match status" value="1"/>
</dbReference>
<dbReference type="PANTHER" id="PTHR10357:SF213">
    <property type="entry name" value="ALPHA AMYLASE CATALYTIC REGION"/>
    <property type="match status" value="1"/>
</dbReference>
<keyword evidence="3" id="KW-1185">Reference proteome</keyword>
<dbReference type="Gene3D" id="3.20.20.80">
    <property type="entry name" value="Glycosidases"/>
    <property type="match status" value="1"/>
</dbReference>
<gene>
    <name evidence="2" type="ORF">GCM10007175_27990</name>
</gene>